<dbReference type="InterPro" id="IPR006158">
    <property type="entry name" value="Cobalamin-bd"/>
</dbReference>
<evidence type="ECO:0000256" key="1">
    <source>
        <dbReference type="ARBA" id="ARBA00001966"/>
    </source>
</evidence>
<evidence type="ECO:0000259" key="7">
    <source>
        <dbReference type="PROSITE" id="PS51918"/>
    </source>
</evidence>
<evidence type="ECO:0000256" key="3">
    <source>
        <dbReference type="ARBA" id="ARBA00022723"/>
    </source>
</evidence>
<evidence type="ECO:0000256" key="2">
    <source>
        <dbReference type="ARBA" id="ARBA00022691"/>
    </source>
</evidence>
<dbReference type="PANTHER" id="PTHR43409:SF16">
    <property type="entry name" value="SLR0320 PROTEIN"/>
    <property type="match status" value="1"/>
</dbReference>
<dbReference type="InterPro" id="IPR058240">
    <property type="entry name" value="rSAM_sf"/>
</dbReference>
<dbReference type="SFLD" id="SFLDG01123">
    <property type="entry name" value="methyltransferase_(Class_B)"/>
    <property type="match status" value="1"/>
</dbReference>
<dbReference type="InterPro" id="IPR051198">
    <property type="entry name" value="BchE-like"/>
</dbReference>
<dbReference type="AlphaFoldDB" id="A0A1F7RY31"/>
<dbReference type="InterPro" id="IPR036724">
    <property type="entry name" value="Cobalamin-bd_sf"/>
</dbReference>
<feature type="domain" description="Radical SAM core" evidence="7">
    <location>
        <begin position="203"/>
        <end position="434"/>
    </location>
</feature>
<dbReference type="InterPro" id="IPR034466">
    <property type="entry name" value="Methyltransferase_Class_B"/>
</dbReference>
<dbReference type="Proteomes" id="UP000178797">
    <property type="component" value="Unassembled WGS sequence"/>
</dbReference>
<keyword evidence="5" id="KW-0411">Iron-sulfur</keyword>
<dbReference type="PROSITE" id="PS51918">
    <property type="entry name" value="RADICAL_SAM"/>
    <property type="match status" value="1"/>
</dbReference>
<comment type="cofactor">
    <cofactor evidence="1">
        <name>[4Fe-4S] cluster</name>
        <dbReference type="ChEBI" id="CHEBI:49883"/>
    </cofactor>
</comment>
<dbReference type="Pfam" id="PF02310">
    <property type="entry name" value="B12-binding"/>
    <property type="match status" value="1"/>
</dbReference>
<dbReference type="PANTHER" id="PTHR43409">
    <property type="entry name" value="ANAEROBIC MAGNESIUM-PROTOPORPHYRIN IX MONOMETHYL ESTER CYCLASE-RELATED"/>
    <property type="match status" value="1"/>
</dbReference>
<dbReference type="SUPFAM" id="SSF102114">
    <property type="entry name" value="Radical SAM enzymes"/>
    <property type="match status" value="1"/>
</dbReference>
<keyword evidence="3" id="KW-0479">Metal-binding</keyword>
<dbReference type="SFLD" id="SFLDG01082">
    <property type="entry name" value="B12-binding_domain_containing"/>
    <property type="match status" value="1"/>
</dbReference>
<protein>
    <submittedName>
        <fullName evidence="8">Uncharacterized protein</fullName>
    </submittedName>
</protein>
<dbReference type="SFLD" id="SFLDS00029">
    <property type="entry name" value="Radical_SAM"/>
    <property type="match status" value="1"/>
</dbReference>
<dbReference type="GO" id="GO:0005829">
    <property type="term" value="C:cytosol"/>
    <property type="evidence" value="ECO:0007669"/>
    <property type="project" value="TreeGrafter"/>
</dbReference>
<feature type="domain" description="B12-binding" evidence="6">
    <location>
        <begin position="11"/>
        <end position="150"/>
    </location>
</feature>
<dbReference type="PROSITE" id="PS51332">
    <property type="entry name" value="B12_BINDING"/>
    <property type="match status" value="1"/>
</dbReference>
<proteinExistence type="predicted"/>
<dbReference type="GO" id="GO:0046872">
    <property type="term" value="F:metal ion binding"/>
    <property type="evidence" value="ECO:0007669"/>
    <property type="project" value="UniProtKB-KW"/>
</dbReference>
<reference evidence="8 9" key="1">
    <citation type="journal article" date="2016" name="Nat. Commun.">
        <title>Thousands of microbial genomes shed light on interconnected biogeochemical processes in an aquifer system.</title>
        <authorList>
            <person name="Anantharaman K."/>
            <person name="Brown C.T."/>
            <person name="Hug L.A."/>
            <person name="Sharon I."/>
            <person name="Castelle C.J."/>
            <person name="Probst A.J."/>
            <person name="Thomas B.C."/>
            <person name="Singh A."/>
            <person name="Wilkins M.J."/>
            <person name="Karaoz U."/>
            <person name="Brodie E.L."/>
            <person name="Williams K.H."/>
            <person name="Hubbard S.S."/>
            <person name="Banfield J.F."/>
        </authorList>
    </citation>
    <scope>NUCLEOTIDE SEQUENCE [LARGE SCALE GENOMIC DNA]</scope>
</reference>
<dbReference type="CDD" id="cd01335">
    <property type="entry name" value="Radical_SAM"/>
    <property type="match status" value="1"/>
</dbReference>
<evidence type="ECO:0000256" key="5">
    <source>
        <dbReference type="ARBA" id="ARBA00023014"/>
    </source>
</evidence>
<evidence type="ECO:0000256" key="4">
    <source>
        <dbReference type="ARBA" id="ARBA00023004"/>
    </source>
</evidence>
<sequence>MSGTKCKSDRSTKMKIVYVSLYTYKSFPVRIFHALSRRVDIDSYAIFFKDSSANKHKLATETENRIFVDLIRKINPDLVAISILSPYVVVAKKLIQCIRNILQVPIIVGGKYPTVFPLEALEFADFVCKGEGEQVLTELFERFRKGLDFRNIQGLWYKDESGQIIKQGLGMLLQNLDEIPFPALGEPQMYFIENNRLIENDPELKDPDIWVMASRGCAYQCSYCINSLLLPMYKGEGKFLRLRTPDNVIQEIEMHLRKRKYASKVRFVDELFGTSNEWNISFCEKYKKIGLPFACELNPNLIRENNIEILADAGLYELDFGIQSGSDEVRNWVMNRPGTNKEILEKVNILKKYNVNPRYDLILDNPFDNTKTLEETIDLLFMLPEPRYFNIYKMQFFRSYPFTMRALQEGFITENDLTDENIAESVFKNWAFIPKVFPVKRRNYLQSCIYLLAWNSVVGKKLSTYLRKKGNSFFLGFLANILARNRHYYVFAPRWLRRLFSVICLISSGNLKLLVDKIYYAIKIR</sequence>
<dbReference type="GO" id="GO:0003824">
    <property type="term" value="F:catalytic activity"/>
    <property type="evidence" value="ECO:0007669"/>
    <property type="project" value="InterPro"/>
</dbReference>
<keyword evidence="4" id="KW-0408">Iron</keyword>
<dbReference type="SMART" id="SM00729">
    <property type="entry name" value="Elp3"/>
    <property type="match status" value="1"/>
</dbReference>
<dbReference type="CDD" id="cd02068">
    <property type="entry name" value="radical_SAM_B12_BD"/>
    <property type="match status" value="1"/>
</dbReference>
<gene>
    <name evidence="8" type="ORF">A2W05_03055</name>
</gene>
<dbReference type="Pfam" id="PF04055">
    <property type="entry name" value="Radical_SAM"/>
    <property type="match status" value="1"/>
</dbReference>
<organism evidence="8 9">
    <name type="scientific">Candidatus Schekmanbacteria bacterium RBG_16_38_10</name>
    <dbReference type="NCBI Taxonomy" id="1817879"/>
    <lineage>
        <taxon>Bacteria</taxon>
        <taxon>Candidatus Schekmaniibacteriota</taxon>
    </lineage>
</organism>
<comment type="caution">
    <text evidence="8">The sequence shown here is derived from an EMBL/GenBank/DDBJ whole genome shotgun (WGS) entry which is preliminary data.</text>
</comment>
<dbReference type="Gene3D" id="3.40.50.280">
    <property type="entry name" value="Cobalamin-binding domain"/>
    <property type="match status" value="1"/>
</dbReference>
<dbReference type="Gene3D" id="3.80.30.20">
    <property type="entry name" value="tm_1862 like domain"/>
    <property type="match status" value="1"/>
</dbReference>
<accession>A0A1F7RY31</accession>
<dbReference type="GO" id="GO:0051539">
    <property type="term" value="F:4 iron, 4 sulfur cluster binding"/>
    <property type="evidence" value="ECO:0007669"/>
    <property type="project" value="UniProtKB-KW"/>
</dbReference>
<dbReference type="InterPro" id="IPR023404">
    <property type="entry name" value="rSAM_horseshoe"/>
</dbReference>
<dbReference type="InterPro" id="IPR006638">
    <property type="entry name" value="Elp3/MiaA/NifB-like_rSAM"/>
</dbReference>
<dbReference type="InterPro" id="IPR007197">
    <property type="entry name" value="rSAM"/>
</dbReference>
<name>A0A1F7RY31_9BACT</name>
<evidence type="ECO:0000313" key="8">
    <source>
        <dbReference type="EMBL" id="OGL45894.1"/>
    </source>
</evidence>
<keyword evidence="2" id="KW-0949">S-adenosyl-L-methionine</keyword>
<dbReference type="EMBL" id="MGDE01000112">
    <property type="protein sequence ID" value="OGL45894.1"/>
    <property type="molecule type" value="Genomic_DNA"/>
</dbReference>
<dbReference type="SUPFAM" id="SSF52242">
    <property type="entry name" value="Cobalamin (vitamin B12)-binding domain"/>
    <property type="match status" value="1"/>
</dbReference>
<evidence type="ECO:0000313" key="9">
    <source>
        <dbReference type="Proteomes" id="UP000178797"/>
    </source>
</evidence>
<dbReference type="GO" id="GO:0031419">
    <property type="term" value="F:cobalamin binding"/>
    <property type="evidence" value="ECO:0007669"/>
    <property type="project" value="InterPro"/>
</dbReference>
<evidence type="ECO:0000259" key="6">
    <source>
        <dbReference type="PROSITE" id="PS51332"/>
    </source>
</evidence>